<protein>
    <submittedName>
        <fullName evidence="1">Uncharacterized protein</fullName>
    </submittedName>
</protein>
<accession>A0A0A9AA27</accession>
<reference evidence="1" key="2">
    <citation type="journal article" date="2015" name="Data Brief">
        <title>Shoot transcriptome of the giant reed, Arundo donax.</title>
        <authorList>
            <person name="Barrero R.A."/>
            <person name="Guerrero F.D."/>
            <person name="Moolhuijzen P."/>
            <person name="Goolsby J.A."/>
            <person name="Tidwell J."/>
            <person name="Bellgard S.E."/>
            <person name="Bellgard M.I."/>
        </authorList>
    </citation>
    <scope>NUCLEOTIDE SEQUENCE</scope>
    <source>
        <tissue evidence="1">Shoot tissue taken approximately 20 cm above the soil surface</tissue>
    </source>
</reference>
<name>A0A0A9AA27_ARUDO</name>
<proteinExistence type="predicted"/>
<sequence length="19" mass="2212">MILLLMSIISDFFKNILIS</sequence>
<evidence type="ECO:0000313" key="1">
    <source>
        <dbReference type="EMBL" id="JAD47936.1"/>
    </source>
</evidence>
<dbReference type="EMBL" id="GBRH01249959">
    <property type="protein sequence ID" value="JAD47936.1"/>
    <property type="molecule type" value="Transcribed_RNA"/>
</dbReference>
<reference evidence="1" key="1">
    <citation type="submission" date="2014-09" db="EMBL/GenBank/DDBJ databases">
        <authorList>
            <person name="Magalhaes I.L.F."/>
            <person name="Oliveira U."/>
            <person name="Santos F.R."/>
            <person name="Vidigal T.H.D.A."/>
            <person name="Brescovit A.D."/>
            <person name="Santos A.J."/>
        </authorList>
    </citation>
    <scope>NUCLEOTIDE SEQUENCE</scope>
    <source>
        <tissue evidence="1">Shoot tissue taken approximately 20 cm above the soil surface</tissue>
    </source>
</reference>
<dbReference type="AlphaFoldDB" id="A0A0A9AA27"/>
<organism evidence="1">
    <name type="scientific">Arundo donax</name>
    <name type="common">Giant reed</name>
    <name type="synonym">Donax arundinaceus</name>
    <dbReference type="NCBI Taxonomy" id="35708"/>
    <lineage>
        <taxon>Eukaryota</taxon>
        <taxon>Viridiplantae</taxon>
        <taxon>Streptophyta</taxon>
        <taxon>Embryophyta</taxon>
        <taxon>Tracheophyta</taxon>
        <taxon>Spermatophyta</taxon>
        <taxon>Magnoliopsida</taxon>
        <taxon>Liliopsida</taxon>
        <taxon>Poales</taxon>
        <taxon>Poaceae</taxon>
        <taxon>PACMAD clade</taxon>
        <taxon>Arundinoideae</taxon>
        <taxon>Arundineae</taxon>
        <taxon>Arundo</taxon>
    </lineage>
</organism>